<feature type="non-terminal residue" evidence="1">
    <location>
        <position position="1"/>
    </location>
</feature>
<organism evidence="1">
    <name type="scientific">marine metagenome</name>
    <dbReference type="NCBI Taxonomy" id="408172"/>
    <lineage>
        <taxon>unclassified sequences</taxon>
        <taxon>metagenomes</taxon>
        <taxon>ecological metagenomes</taxon>
    </lineage>
</organism>
<dbReference type="AlphaFoldDB" id="A0A383EFC3"/>
<name>A0A383EFC3_9ZZZZ</name>
<proteinExistence type="predicted"/>
<gene>
    <name evidence="1" type="ORF">METZ01_LOCUS508410</name>
</gene>
<feature type="non-terminal residue" evidence="1">
    <location>
        <position position="81"/>
    </location>
</feature>
<dbReference type="EMBL" id="UINC01225470">
    <property type="protein sequence ID" value="SVE55556.1"/>
    <property type="molecule type" value="Genomic_DNA"/>
</dbReference>
<sequence>VGLAEDEKVNALEIRISAHGFPDESKRFLLSTYLCPDTPAMRENEGGWIERECLFSMGNRLVISSFDDGAVGQLEINGGLG</sequence>
<reference evidence="1" key="1">
    <citation type="submission" date="2018-05" db="EMBL/GenBank/DDBJ databases">
        <authorList>
            <person name="Lanie J.A."/>
            <person name="Ng W.-L."/>
            <person name="Kazmierczak K.M."/>
            <person name="Andrzejewski T.M."/>
            <person name="Davidsen T.M."/>
            <person name="Wayne K.J."/>
            <person name="Tettelin H."/>
            <person name="Glass J.I."/>
            <person name="Rusch D."/>
            <person name="Podicherti R."/>
            <person name="Tsui H.-C.T."/>
            <person name="Winkler M.E."/>
        </authorList>
    </citation>
    <scope>NUCLEOTIDE SEQUENCE</scope>
</reference>
<accession>A0A383EFC3</accession>
<protein>
    <submittedName>
        <fullName evidence="1">Uncharacterized protein</fullName>
    </submittedName>
</protein>
<evidence type="ECO:0000313" key="1">
    <source>
        <dbReference type="EMBL" id="SVE55556.1"/>
    </source>
</evidence>